<comment type="function">
    <text evidence="6">Modifies, by uridylylation and deuridylylation, the PII regulatory proteins (GlnB and homologs), in response to the nitrogen status of the cell that GlnD senses through the glutamine level. Under low glutamine levels, catalyzes the conversion of the PII proteins and UTP to PII-UMP and PPi, while under higher glutamine levels, GlnD hydrolyzes PII-UMP to PII and UMP (deuridylylation). Thus, controls uridylylation state and activity of the PII proteins, and plays an important role in the regulation of nitrogen metabolism.</text>
</comment>
<dbReference type="Proteomes" id="UP000190774">
    <property type="component" value="Unassembled WGS sequence"/>
</dbReference>
<dbReference type="STRING" id="48467.SAMN02745166_01292"/>
<protein>
    <recommendedName>
        <fullName evidence="6">Bifunctional uridylyltransferase/uridylyl-removing enzyme</fullName>
        <shortName evidence="6">UTase/UR</shortName>
    </recommendedName>
    <alternativeName>
        <fullName evidence="6">Bifunctional [protein-PII] modification enzyme</fullName>
    </alternativeName>
    <alternativeName>
        <fullName evidence="6">Bifunctional nitrogen sensor protein</fullName>
    </alternativeName>
    <domain>
        <recommendedName>
            <fullName evidence="6">[Protein-PII] uridylyltransferase</fullName>
            <shortName evidence="6">PII uridylyltransferase</shortName>
            <shortName evidence="6">UTase</shortName>
            <ecNumber evidence="6">2.7.7.59</ecNumber>
        </recommendedName>
    </domain>
    <domain>
        <recommendedName>
            <fullName evidence="6">[Protein-PII]-UMP uridylyl-removing enzyme</fullName>
            <shortName evidence="6">UR</shortName>
            <ecNumber evidence="6">3.1.4.-</ecNumber>
        </recommendedName>
    </domain>
</protein>
<dbReference type="SUPFAM" id="SSF55021">
    <property type="entry name" value="ACT-like"/>
    <property type="match status" value="2"/>
</dbReference>
<keyword evidence="10" id="KW-1185">Reference proteome</keyword>
<comment type="domain">
    <text evidence="6">Has four distinct domains: an N-terminal nucleotidyltransferase (NT) domain responsible for UTase activity, a central HD domain that encodes UR activity, and two C-terminal ACT domains that seem to have a role in glutamine sensing.</text>
</comment>
<dbReference type="InterPro" id="IPR002912">
    <property type="entry name" value="ACT_dom"/>
</dbReference>
<comment type="catalytic activity">
    <reaction evidence="6">
        <text>[protein-PII]-L-tyrosine + UTP = [protein-PII]-uridylyl-L-tyrosine + diphosphate</text>
        <dbReference type="Rhea" id="RHEA:13673"/>
        <dbReference type="Rhea" id="RHEA-COMP:12147"/>
        <dbReference type="Rhea" id="RHEA-COMP:12148"/>
        <dbReference type="ChEBI" id="CHEBI:33019"/>
        <dbReference type="ChEBI" id="CHEBI:46398"/>
        <dbReference type="ChEBI" id="CHEBI:46858"/>
        <dbReference type="ChEBI" id="CHEBI:90602"/>
        <dbReference type="EC" id="2.7.7.59"/>
    </reaction>
</comment>
<dbReference type="HAMAP" id="MF_00277">
    <property type="entry name" value="PII_uridylyl_transf"/>
    <property type="match status" value="1"/>
</dbReference>
<dbReference type="InterPro" id="IPR045865">
    <property type="entry name" value="ACT-like_dom_sf"/>
</dbReference>
<evidence type="ECO:0000256" key="3">
    <source>
        <dbReference type="ARBA" id="ARBA00022801"/>
    </source>
</evidence>
<keyword evidence="2 6" id="KW-0548">Nucleotidyltransferase</keyword>
<dbReference type="InterPro" id="IPR043519">
    <property type="entry name" value="NT_sf"/>
</dbReference>
<dbReference type="GO" id="GO:0008081">
    <property type="term" value="F:phosphoric diester hydrolase activity"/>
    <property type="evidence" value="ECO:0007669"/>
    <property type="project" value="UniProtKB-UniRule"/>
</dbReference>
<dbReference type="PANTHER" id="PTHR47320:SF1">
    <property type="entry name" value="BIFUNCTIONAL URIDYLYLTRANSFERASE_URIDYLYL-REMOVING ENZYME"/>
    <property type="match status" value="1"/>
</dbReference>
<evidence type="ECO:0000256" key="5">
    <source>
        <dbReference type="ARBA" id="ARBA00023268"/>
    </source>
</evidence>
<dbReference type="EC" id="2.7.7.59" evidence="6"/>
<feature type="region of interest" description="Uridylyltransferase" evidence="6">
    <location>
        <begin position="1"/>
        <end position="368"/>
    </location>
</feature>
<dbReference type="Gene3D" id="1.10.3090.10">
    <property type="entry name" value="cca-adding enzyme, domain 2"/>
    <property type="match status" value="1"/>
</dbReference>
<sequence length="924" mass="106170">MTEAEYQRRLEAAGQKVFGKDVTLPRGRTETLKLCKRFLKLKEQRIKQRHRAGAGGMEICRMRSDVMDYLVRLIWEESMASLTPEIRRKIHVSVVAHGGYGRRVMSPGSDVDLTFMIPGNSSNVSPELAKLIGDYLLFLYDMKLKVGHGTRSVGDCLKLANESMETKTALMEARYLCGEEEAIQEFRQRFDQECMAGREAEFLKLRQEDLANRHGKYGGTNCVQEPNVKNGCGGLRDYQNLIWMTYAKLGTLNPQDLVKKGLLSPAGWKEIEQAYDFILRTRNEMHYTEKRATDILTLRLQGFVATNLGYRHKRILRRIEAFMRDYYMATRNVLQRSSEVMDRFHLQALEDESTRKGLLSFMVRRKVALNRPEKFDGFIAKNDRLFAEDSTIFKDDPTRLMRAFQHTQQRHLRLSPELFQLMQESFRMVNVSYRYNKSVRETFEAILSRKGDVARVMRQMHRVGFLGRYMPEFGALTCLVQHEFFHRYTADEHTLRTLDKLDELSGPPKPGLGLYQKLFHDLHQPEMLYLALLLHDAGRAANTKAHDAVSTLLADAVCRRLQIKGERRKLLLFLVDNHLLMYRTATTTNLDDPKVIGEFASIVRTKEYLDTLLVMTYSDSKGTSEASWSGYKEASIRQLYHNTLQYLDAPSDFMRRAAVPLDEVRAAVTKELGAEYDLEISAHFQHMPRSYFNFREPTQIAMHIRQFRLFFTQLMEEEAEAGLLPVMTWTDHVEQGYSELTVTCWDRHLLLARISGALSAESINVLSADLYQRGDNVVLDIFRVCNTNFAAVTSKTGRQRVEASVRQAFLAQKFDFGPAIAQSRKAMPGYDEVMAEIPQRVHINNDLSPDQTIIELQVVDRLGLLYDVFISIGKLSLNVTHARIGTEKGVAIDSIYVQDSNGRKLTNREDLDLLQKKIEEAVFG</sequence>
<organism evidence="9 10">
    <name type="scientific">Prosthecobacter debontii</name>
    <dbReference type="NCBI Taxonomy" id="48467"/>
    <lineage>
        <taxon>Bacteria</taxon>
        <taxon>Pseudomonadati</taxon>
        <taxon>Verrucomicrobiota</taxon>
        <taxon>Verrucomicrobiia</taxon>
        <taxon>Verrucomicrobiales</taxon>
        <taxon>Verrucomicrobiaceae</taxon>
        <taxon>Prosthecobacter</taxon>
    </lineage>
</organism>
<evidence type="ECO:0000256" key="2">
    <source>
        <dbReference type="ARBA" id="ARBA00022695"/>
    </source>
</evidence>
<comment type="catalytic activity">
    <reaction evidence="6">
        <text>[protein-PII]-uridylyl-L-tyrosine + H2O = [protein-PII]-L-tyrosine + UMP + H(+)</text>
        <dbReference type="Rhea" id="RHEA:48600"/>
        <dbReference type="Rhea" id="RHEA-COMP:12147"/>
        <dbReference type="Rhea" id="RHEA-COMP:12148"/>
        <dbReference type="ChEBI" id="CHEBI:15377"/>
        <dbReference type="ChEBI" id="CHEBI:15378"/>
        <dbReference type="ChEBI" id="CHEBI:46858"/>
        <dbReference type="ChEBI" id="CHEBI:57865"/>
        <dbReference type="ChEBI" id="CHEBI:90602"/>
    </reaction>
</comment>
<comment type="activity regulation">
    <text evidence="6">Uridylyltransferase (UTase) activity is inhibited by glutamine, while glutamine activates uridylyl-removing (UR) activity.</text>
</comment>
<keyword evidence="4 6" id="KW-0460">Magnesium</keyword>
<keyword evidence="3 6" id="KW-0378">Hydrolase</keyword>
<evidence type="ECO:0000313" key="9">
    <source>
        <dbReference type="EMBL" id="SKA86398.1"/>
    </source>
</evidence>
<dbReference type="RefSeq" id="WP_078812483.1">
    <property type="nucleotide sequence ID" value="NZ_FUYE01000003.1"/>
</dbReference>
<dbReference type="EMBL" id="FUYE01000003">
    <property type="protein sequence ID" value="SKA86398.1"/>
    <property type="molecule type" value="Genomic_DNA"/>
</dbReference>
<dbReference type="InterPro" id="IPR013546">
    <property type="entry name" value="PII_UdlTrfase/GS_AdlTrfase"/>
</dbReference>
<dbReference type="GO" id="GO:0008773">
    <property type="term" value="F:[protein-PII] uridylyltransferase activity"/>
    <property type="evidence" value="ECO:0007669"/>
    <property type="project" value="UniProtKB-UniRule"/>
</dbReference>
<name>A0A1T4XB80_9BACT</name>
<comment type="caution">
    <text evidence="6">Lacks conserved residue(s) required for the propagation of feature annotation.</text>
</comment>
<evidence type="ECO:0000256" key="4">
    <source>
        <dbReference type="ARBA" id="ARBA00022842"/>
    </source>
</evidence>
<comment type="cofactor">
    <cofactor evidence="6">
        <name>Mg(2+)</name>
        <dbReference type="ChEBI" id="CHEBI:18420"/>
    </cofactor>
</comment>
<feature type="domain" description="ACT" evidence="7">
    <location>
        <begin position="739"/>
        <end position="827"/>
    </location>
</feature>
<dbReference type="PROSITE" id="PS51671">
    <property type="entry name" value="ACT"/>
    <property type="match status" value="2"/>
</dbReference>
<keyword evidence="1 6" id="KW-0808">Transferase</keyword>
<dbReference type="CDD" id="cd04873">
    <property type="entry name" value="ACT_UUR-ACR-like"/>
    <property type="match status" value="1"/>
</dbReference>
<proteinExistence type="inferred from homology"/>
<gene>
    <name evidence="6" type="primary">glnD</name>
    <name evidence="9" type="ORF">SAMN02745166_01292</name>
</gene>
<dbReference type="AlphaFoldDB" id="A0A1T4XB80"/>
<feature type="domain" description="ACT" evidence="7">
    <location>
        <begin position="853"/>
        <end position="924"/>
    </location>
</feature>
<dbReference type="PROSITE" id="PS51831">
    <property type="entry name" value="HD"/>
    <property type="match status" value="1"/>
</dbReference>
<dbReference type="SUPFAM" id="SSF81891">
    <property type="entry name" value="Poly A polymerase C-terminal region-like"/>
    <property type="match status" value="1"/>
</dbReference>
<comment type="similarity">
    <text evidence="6">Belongs to the GlnD family.</text>
</comment>
<dbReference type="InterPro" id="IPR006674">
    <property type="entry name" value="HD_domain"/>
</dbReference>
<keyword evidence="5 6" id="KW-0511">Multifunctional enzyme</keyword>
<dbReference type="OrthoDB" id="9758038at2"/>
<evidence type="ECO:0000313" key="10">
    <source>
        <dbReference type="Proteomes" id="UP000190774"/>
    </source>
</evidence>
<dbReference type="EC" id="3.1.4.-" evidence="6"/>
<feature type="domain" description="HD" evidence="8">
    <location>
        <begin position="490"/>
        <end position="612"/>
    </location>
</feature>
<dbReference type="NCBIfam" id="TIGR01693">
    <property type="entry name" value="UTase_glnD"/>
    <property type="match status" value="1"/>
</dbReference>
<evidence type="ECO:0000256" key="6">
    <source>
        <dbReference type="HAMAP-Rule" id="MF_00277"/>
    </source>
</evidence>
<dbReference type="SUPFAM" id="SSF81301">
    <property type="entry name" value="Nucleotidyltransferase"/>
    <property type="match status" value="1"/>
</dbReference>
<reference evidence="10" key="1">
    <citation type="submission" date="2017-02" db="EMBL/GenBank/DDBJ databases">
        <authorList>
            <person name="Varghese N."/>
            <person name="Submissions S."/>
        </authorList>
    </citation>
    <scope>NUCLEOTIDE SEQUENCE [LARGE SCALE GENOMIC DNA]</scope>
    <source>
        <strain evidence="10">ATCC 700200</strain>
    </source>
</reference>
<accession>A0A1T4XB80</accession>
<dbReference type="InterPro" id="IPR010043">
    <property type="entry name" value="UTase/UR"/>
</dbReference>
<dbReference type="PIRSF" id="PIRSF006288">
    <property type="entry name" value="PII_uridyltransf"/>
    <property type="match status" value="1"/>
</dbReference>
<dbReference type="Pfam" id="PF24931">
    <property type="entry name" value="ACT_ACR9_3rd"/>
    <property type="match status" value="1"/>
</dbReference>
<dbReference type="PANTHER" id="PTHR47320">
    <property type="entry name" value="BIFUNCTIONAL URIDYLYLTRANSFERASE/URIDYLYL-REMOVING ENZYME"/>
    <property type="match status" value="1"/>
</dbReference>
<dbReference type="CDD" id="cd05401">
    <property type="entry name" value="NT_GlnE_GlnD_like"/>
    <property type="match status" value="1"/>
</dbReference>
<evidence type="ECO:0000259" key="8">
    <source>
        <dbReference type="PROSITE" id="PS51831"/>
    </source>
</evidence>
<evidence type="ECO:0000259" key="7">
    <source>
        <dbReference type="PROSITE" id="PS51671"/>
    </source>
</evidence>
<dbReference type="SUPFAM" id="SSF81593">
    <property type="entry name" value="Nucleotidyltransferase substrate binding subunit/domain"/>
    <property type="match status" value="1"/>
</dbReference>
<dbReference type="Pfam" id="PF08335">
    <property type="entry name" value="GlnD_UR_UTase"/>
    <property type="match status" value="1"/>
</dbReference>
<dbReference type="GO" id="GO:0006808">
    <property type="term" value="P:regulation of nitrogen utilization"/>
    <property type="evidence" value="ECO:0007669"/>
    <property type="project" value="UniProtKB-UniRule"/>
</dbReference>
<evidence type="ECO:0000256" key="1">
    <source>
        <dbReference type="ARBA" id="ARBA00022679"/>
    </source>
</evidence>